<reference evidence="2" key="1">
    <citation type="submission" date="2020-11" db="EMBL/GenBank/DDBJ databases">
        <title>Genome seq and assembly of Planobacterium sp.</title>
        <authorList>
            <person name="Chhetri G."/>
        </authorList>
    </citation>
    <scope>NUCLEOTIDE SEQUENCE</scope>
    <source>
        <strain evidence="2">GCR5</strain>
    </source>
</reference>
<dbReference type="PROSITE" id="PS50880">
    <property type="entry name" value="TOPRIM"/>
    <property type="match status" value="1"/>
</dbReference>
<sequence length="308" mass="34828">MSERKYYDPEQIRALHELRAVQSYFWLLCQKGVVKFLFRSGEHLYFKSPTGKYAVNEKYFYEFKEGKGGALIRAVMLLENKSWYEAVGYLLEEFSGLNLGAIPTKSVSAQEKSTGERSRKGVEVLLERAPQNGALLSYFLRRGISYHTVLRYCREVHVRLNGKIYITLGLKNSKEGWDLRSRRLKIKSGENSFAVVGDLVASTVVVVEGLCDLLSYVQFFGMRGLAKSWQVVSLNSVGNLSRFISQYGEFTGKVLLLLDADAAGDKATSRLLDHFGCRATDIRSTLGLRPEGPRDVNELLKRRAPFLV</sequence>
<dbReference type="EMBL" id="JADKYY010000004">
    <property type="protein sequence ID" value="MBF5026962.1"/>
    <property type="molecule type" value="Genomic_DNA"/>
</dbReference>
<gene>
    <name evidence="2" type="ORF">IC612_04015</name>
</gene>
<dbReference type="SUPFAM" id="SSF57783">
    <property type="entry name" value="Zinc beta-ribbon"/>
    <property type="match status" value="1"/>
</dbReference>
<evidence type="ECO:0000259" key="1">
    <source>
        <dbReference type="PROSITE" id="PS50880"/>
    </source>
</evidence>
<evidence type="ECO:0000313" key="2">
    <source>
        <dbReference type="EMBL" id="MBF5026962.1"/>
    </source>
</evidence>
<accession>A0A931E8J6</accession>
<dbReference type="RefSeq" id="WP_194738893.1">
    <property type="nucleotide sequence ID" value="NZ_JADKYY010000004.1"/>
</dbReference>
<name>A0A931E8J6_9FLAO</name>
<organism evidence="2 3">
    <name type="scientific">Planobacterium oryzisoli</name>
    <dbReference type="NCBI Taxonomy" id="2771435"/>
    <lineage>
        <taxon>Bacteria</taxon>
        <taxon>Pseudomonadati</taxon>
        <taxon>Bacteroidota</taxon>
        <taxon>Flavobacteriia</taxon>
        <taxon>Flavobacteriales</taxon>
        <taxon>Weeksellaceae</taxon>
        <taxon>Chryseobacterium group</taxon>
        <taxon>Chryseobacterium</taxon>
    </lineage>
</organism>
<protein>
    <submittedName>
        <fullName evidence="2">Toprim domain-containing protein</fullName>
    </submittedName>
</protein>
<dbReference type="Proteomes" id="UP000694480">
    <property type="component" value="Unassembled WGS sequence"/>
</dbReference>
<dbReference type="AlphaFoldDB" id="A0A931E8J6"/>
<dbReference type="Pfam" id="PF13155">
    <property type="entry name" value="Toprim_2"/>
    <property type="match status" value="1"/>
</dbReference>
<feature type="domain" description="Toprim" evidence="1">
    <location>
        <begin position="202"/>
        <end position="287"/>
    </location>
</feature>
<evidence type="ECO:0000313" key="3">
    <source>
        <dbReference type="Proteomes" id="UP000694480"/>
    </source>
</evidence>
<comment type="caution">
    <text evidence="2">The sequence shown here is derived from an EMBL/GenBank/DDBJ whole genome shotgun (WGS) entry which is preliminary data.</text>
</comment>
<keyword evidence="3" id="KW-1185">Reference proteome</keyword>
<dbReference type="SUPFAM" id="SSF56731">
    <property type="entry name" value="DNA primase core"/>
    <property type="match status" value="1"/>
</dbReference>
<dbReference type="InterPro" id="IPR006171">
    <property type="entry name" value="TOPRIM_dom"/>
</dbReference>
<dbReference type="Gene3D" id="3.40.1360.10">
    <property type="match status" value="1"/>
</dbReference>
<proteinExistence type="predicted"/>